<dbReference type="InterPro" id="IPR002049">
    <property type="entry name" value="LE_dom"/>
</dbReference>
<evidence type="ECO:0000256" key="1">
    <source>
        <dbReference type="ARBA" id="ARBA00002066"/>
    </source>
</evidence>
<comment type="caution">
    <text evidence="24">The sequence shown here is derived from an EMBL/GenBank/DDBJ whole genome shotgun (WGS) entry which is preliminary data.</text>
</comment>
<evidence type="ECO:0000259" key="20">
    <source>
        <dbReference type="PROSITE" id="PS50026"/>
    </source>
</evidence>
<dbReference type="PROSITE" id="PS50027">
    <property type="entry name" value="EGF_LAM_2"/>
    <property type="match status" value="1"/>
</dbReference>
<dbReference type="PROSITE" id="PS50026">
    <property type="entry name" value="EGF_3"/>
    <property type="match status" value="3"/>
</dbReference>
<feature type="domain" description="GAIN-B" evidence="22">
    <location>
        <begin position="638"/>
        <end position="817"/>
    </location>
</feature>
<feature type="disulfide bond" evidence="16">
    <location>
        <begin position="300"/>
        <end position="309"/>
    </location>
</feature>
<dbReference type="Pfam" id="PF16489">
    <property type="entry name" value="GAIN"/>
    <property type="match status" value="1"/>
</dbReference>
<evidence type="ECO:0000256" key="7">
    <source>
        <dbReference type="ARBA" id="ARBA00022692"/>
    </source>
</evidence>
<dbReference type="SMART" id="SM00181">
    <property type="entry name" value="EGF"/>
    <property type="match status" value="3"/>
</dbReference>
<evidence type="ECO:0000256" key="16">
    <source>
        <dbReference type="PROSITE-ProRule" id="PRU00076"/>
    </source>
</evidence>
<dbReference type="Gene3D" id="2.60.120.200">
    <property type="match status" value="1"/>
</dbReference>
<reference evidence="24 25" key="1">
    <citation type="journal article" date="2019" name="Mol. Ecol. Resour.">
        <title>Chromosome-level genome assembly of Triplophysa tibetana, a fish adapted to the harsh high-altitude environment of the Tibetan Plateau.</title>
        <authorList>
            <person name="Yang X."/>
            <person name="Liu H."/>
            <person name="Ma Z."/>
            <person name="Zou Y."/>
            <person name="Zou M."/>
            <person name="Mao Y."/>
            <person name="Li X."/>
            <person name="Wang H."/>
            <person name="Chen T."/>
            <person name="Wang W."/>
            <person name="Yang R."/>
        </authorList>
    </citation>
    <scope>NUCLEOTIDE SEQUENCE [LARGE SCALE GENOMIC DNA]</scope>
    <source>
        <strain evidence="24">TTIB1903HZAU</strain>
        <tissue evidence="24">Muscle</tissue>
    </source>
</reference>
<evidence type="ECO:0000256" key="15">
    <source>
        <dbReference type="ARBA" id="ARBA00023292"/>
    </source>
</evidence>
<dbReference type="SMART" id="SM00303">
    <property type="entry name" value="GPS"/>
    <property type="match status" value="1"/>
</dbReference>
<dbReference type="FunFam" id="2.60.120.200:FF:000059">
    <property type="entry name" value="Cadherin EGF LAG seven-pass G-type receptor 1"/>
    <property type="match status" value="1"/>
</dbReference>
<keyword evidence="4" id="KW-0217">Developmental protein</keyword>
<dbReference type="CDD" id="cd00054">
    <property type="entry name" value="EGF_CA"/>
    <property type="match status" value="2"/>
</dbReference>
<dbReference type="PROSITE" id="PS50227">
    <property type="entry name" value="G_PROTEIN_RECEP_F2_3"/>
    <property type="match status" value="1"/>
</dbReference>
<feature type="disulfide bond" evidence="16">
    <location>
        <begin position="55"/>
        <end position="64"/>
    </location>
</feature>
<dbReference type="Pfam" id="PF00008">
    <property type="entry name" value="EGF"/>
    <property type="match status" value="1"/>
</dbReference>
<dbReference type="SUPFAM" id="SSF49899">
    <property type="entry name" value="Concanavalin A-like lectins/glucanases"/>
    <property type="match status" value="1"/>
</dbReference>
<evidence type="ECO:0000256" key="12">
    <source>
        <dbReference type="ARBA" id="ARBA00023157"/>
    </source>
</evidence>
<dbReference type="CDD" id="cd00110">
    <property type="entry name" value="LamG"/>
    <property type="match status" value="1"/>
</dbReference>
<feature type="domain" description="Laminin EGF-like" evidence="21">
    <location>
        <begin position="367"/>
        <end position="414"/>
    </location>
</feature>
<feature type="domain" description="Laminin G" evidence="19">
    <location>
        <begin position="69"/>
        <end position="234"/>
    </location>
</feature>
<feature type="disulfide bond" evidence="17">
    <location>
        <begin position="369"/>
        <end position="386"/>
    </location>
</feature>
<evidence type="ECO:0000256" key="8">
    <source>
        <dbReference type="ARBA" id="ARBA00022729"/>
    </source>
</evidence>
<evidence type="ECO:0000256" key="2">
    <source>
        <dbReference type="ARBA" id="ARBA00004236"/>
    </source>
</evidence>
<dbReference type="InterPro" id="IPR000203">
    <property type="entry name" value="GPS"/>
</dbReference>
<dbReference type="Gene3D" id="4.10.1240.10">
    <property type="entry name" value="GPCR, family 2, extracellular hormone receptor domain"/>
    <property type="match status" value="1"/>
</dbReference>
<keyword evidence="10" id="KW-1133">Transmembrane helix</keyword>
<dbReference type="Pfam" id="PF00053">
    <property type="entry name" value="EGF_laminin"/>
    <property type="match status" value="1"/>
</dbReference>
<keyword evidence="11" id="KW-0472">Membrane</keyword>
<dbReference type="PROSITE" id="PS00022">
    <property type="entry name" value="EGF_1"/>
    <property type="match status" value="3"/>
</dbReference>
<evidence type="ECO:0000256" key="13">
    <source>
        <dbReference type="ARBA" id="ARBA00023180"/>
    </source>
</evidence>
<proteinExistence type="inferred from homology"/>
<evidence type="ECO:0000313" key="24">
    <source>
        <dbReference type="EMBL" id="KAA0711721.1"/>
    </source>
</evidence>
<dbReference type="SMART" id="SM00179">
    <property type="entry name" value="EGF_CA"/>
    <property type="match status" value="2"/>
</dbReference>
<dbReference type="InterPro" id="IPR036445">
    <property type="entry name" value="GPCR_2_extracell_dom_sf"/>
</dbReference>
<dbReference type="Proteomes" id="UP000324632">
    <property type="component" value="Chromosome 14"/>
</dbReference>
<dbReference type="FunFam" id="2.10.25.10:FF:000012">
    <property type="entry name" value="Delta-like protein"/>
    <property type="match status" value="1"/>
</dbReference>
<feature type="domain" description="EGF-like" evidence="20">
    <location>
        <begin position="273"/>
        <end position="310"/>
    </location>
</feature>
<dbReference type="SUPFAM" id="SSF57196">
    <property type="entry name" value="EGF/Laminin"/>
    <property type="match status" value="3"/>
</dbReference>
<evidence type="ECO:0000256" key="5">
    <source>
        <dbReference type="ARBA" id="ARBA00022475"/>
    </source>
</evidence>
<dbReference type="InterPro" id="IPR000742">
    <property type="entry name" value="EGF"/>
</dbReference>
<evidence type="ECO:0000256" key="9">
    <source>
        <dbReference type="ARBA" id="ARBA00022737"/>
    </source>
</evidence>
<keyword evidence="13" id="KW-0325">Glycoprotein</keyword>
<keyword evidence="14" id="KW-0379">Hydroxylation</keyword>
<dbReference type="InterPro" id="IPR013320">
    <property type="entry name" value="ConA-like_dom_sf"/>
</dbReference>
<evidence type="ECO:0000259" key="19">
    <source>
        <dbReference type="PROSITE" id="PS50025"/>
    </source>
</evidence>
<dbReference type="InterPro" id="IPR001879">
    <property type="entry name" value="GPCR_2_extracellular_dom"/>
</dbReference>
<protein>
    <submittedName>
        <fullName evidence="24">Cadherin EGF LAG seven-pass G-type receptor 2</fullName>
    </submittedName>
</protein>
<dbReference type="FunFam" id="4.10.1240.10:FF:000003">
    <property type="entry name" value="Putative cadherin EGF LAG seven-pass G-type receptor 2"/>
    <property type="match status" value="1"/>
</dbReference>
<dbReference type="GO" id="GO:0005509">
    <property type="term" value="F:calcium ion binding"/>
    <property type="evidence" value="ECO:0007669"/>
    <property type="project" value="InterPro"/>
</dbReference>
<dbReference type="Pfam" id="PF02210">
    <property type="entry name" value="Laminin_G_2"/>
    <property type="match status" value="1"/>
</dbReference>
<dbReference type="PROSITE" id="PS00010">
    <property type="entry name" value="ASX_HYDROXYL"/>
    <property type="match status" value="2"/>
</dbReference>
<dbReference type="Pfam" id="PF01825">
    <property type="entry name" value="GPS"/>
    <property type="match status" value="1"/>
</dbReference>
<feature type="domain" description="G-protein coupled receptors family 2 profile 1" evidence="23">
    <location>
        <begin position="399"/>
        <end position="472"/>
    </location>
</feature>
<dbReference type="PROSITE" id="PS01248">
    <property type="entry name" value="EGF_LAM_1"/>
    <property type="match status" value="1"/>
</dbReference>
<dbReference type="SMART" id="SM00282">
    <property type="entry name" value="LamG"/>
    <property type="match status" value="1"/>
</dbReference>
<dbReference type="Pfam" id="PF02793">
    <property type="entry name" value="HRM"/>
    <property type="match status" value="1"/>
</dbReference>
<keyword evidence="15 17" id="KW-0424">Laminin EGF-like domain</keyword>
<sequence>MKELRIDDRQVDMAGFIANNGTLPGCTLRRHVCGNNPCVNGGSCVDLWGSFTCRCPLGFGGHNCEKVMPNPMRFQGNSLLSWSNLAVVVTIPWHLEFMFRTRQTTSSILHISSEQHNLTIQLRGGRLLMSVQRGEDSSVSRVDDVTVNDGQWHQVQLELRGAAEGSVTAALMLDHGLYTASMQMNSKIHGEKIKMMSVGGFTGCVQGVRLGESSSSAVYPSMHQAHVVNVESGCSLPNPCDSNLCPSHSTCRDHWDSYTCTCHTGYYGNNCTDVCALNPCEHQSSCSRKSSSARGYVCNCPRNYFGQYCERKTDVPCPRGWWGEKSCGPCNCDTSKGFDSDCNKTSGACRCKDNHFRPVGSDTCVLCDCYSVGSFSRACDGVSGSCQCKPGVIGRQCDRCDNPFAEVSPNGCEVIYDSCPQSIEAEIWWPRTKFGLPAAVSCPKGSVGTAVRHCDEHKGWMTPNLFNCTSVSFSKLKTLAERVSINASLMNSSLVQQTAAGLFSSTQNITQQFYGSDVKIVYQLTRSILQHESAQHGFNLTATQDVLFNEHVMHVGSAVLSADTRSHWQLIQQTDGGTATLLKHFQEYTNTLAQNMRKTYLNPFTIITPNIVISIDRLEKMNFAGAKLPRYESLRGPRPLDLETAVTLPDSVFSPASEGKGHRHHNEPITESVRNQTAGRKRRHPTVSESDAIASVIIFNSLGSLLPERYDTDKRSLRVPKRPVINTPVVSITLHDNEELLQHTLDKPITVQFRLMTSQERSKPICVFWNHSIVGQQGQGGWSSKGCEVVFRNITHISCQCYHMTSFAVLMDISRREVTHTHTHEYTLSLSIHFDFYSAEDVKLN</sequence>
<feature type="disulfide bond" evidence="17">
    <location>
        <begin position="388"/>
        <end position="397"/>
    </location>
</feature>
<keyword evidence="5" id="KW-1003">Cell membrane</keyword>
<dbReference type="PROSITE" id="PS50025">
    <property type="entry name" value="LAM_G_DOMAIN"/>
    <property type="match status" value="1"/>
</dbReference>
<dbReference type="InterPro" id="IPR046338">
    <property type="entry name" value="GAIN_dom_sf"/>
</dbReference>
<dbReference type="FunFam" id="1.25.40.610:FF:000005">
    <property type="entry name" value="cadherin EGF LAG seven-pass G-type receptor 2"/>
    <property type="match status" value="1"/>
</dbReference>
<keyword evidence="7" id="KW-0812">Transmembrane</keyword>
<evidence type="ECO:0000259" key="22">
    <source>
        <dbReference type="PROSITE" id="PS50221"/>
    </source>
</evidence>
<keyword evidence="12 16" id="KW-1015">Disulfide bond</keyword>
<keyword evidence="6 16" id="KW-0245">EGF-like domain</keyword>
<organism evidence="24 25">
    <name type="scientific">Triplophysa tibetana</name>
    <dbReference type="NCBI Taxonomy" id="1572043"/>
    <lineage>
        <taxon>Eukaryota</taxon>
        <taxon>Metazoa</taxon>
        <taxon>Chordata</taxon>
        <taxon>Craniata</taxon>
        <taxon>Vertebrata</taxon>
        <taxon>Euteleostomi</taxon>
        <taxon>Actinopterygii</taxon>
        <taxon>Neopterygii</taxon>
        <taxon>Teleostei</taxon>
        <taxon>Ostariophysi</taxon>
        <taxon>Cypriniformes</taxon>
        <taxon>Nemacheilidae</taxon>
        <taxon>Triplophysa</taxon>
    </lineage>
</organism>
<dbReference type="GO" id="GO:0004930">
    <property type="term" value="F:G protein-coupled receptor activity"/>
    <property type="evidence" value="ECO:0007669"/>
    <property type="project" value="InterPro"/>
</dbReference>
<dbReference type="PANTHER" id="PTHR24026">
    <property type="entry name" value="FAT ATYPICAL CADHERIN-RELATED"/>
    <property type="match status" value="1"/>
</dbReference>
<keyword evidence="8" id="KW-0732">Signal</keyword>
<dbReference type="Gene3D" id="2.60.220.50">
    <property type="match status" value="1"/>
</dbReference>
<feature type="disulfide bond" evidence="16">
    <location>
        <begin position="262"/>
        <end position="271"/>
    </location>
</feature>
<feature type="domain" description="EGF-like" evidence="20">
    <location>
        <begin position="236"/>
        <end position="272"/>
    </location>
</feature>
<dbReference type="InterPro" id="IPR000152">
    <property type="entry name" value="EGF-type_Asp/Asn_hydroxyl_site"/>
</dbReference>
<dbReference type="Gene3D" id="1.25.40.610">
    <property type="match status" value="1"/>
</dbReference>
<evidence type="ECO:0000256" key="10">
    <source>
        <dbReference type="ARBA" id="ARBA00022989"/>
    </source>
</evidence>
<accession>A0A5A9NRX5</accession>
<dbReference type="InterPro" id="IPR001791">
    <property type="entry name" value="Laminin_G"/>
</dbReference>
<comment type="similarity">
    <text evidence="3">Belongs to the G-protein coupled receptor 2 family. LN-TM7 subfamily.</text>
</comment>
<dbReference type="PROSITE" id="PS01186">
    <property type="entry name" value="EGF_2"/>
    <property type="match status" value="1"/>
</dbReference>
<dbReference type="GO" id="GO:0005886">
    <property type="term" value="C:plasma membrane"/>
    <property type="evidence" value="ECO:0007669"/>
    <property type="project" value="UniProtKB-SubCell"/>
</dbReference>
<evidence type="ECO:0000259" key="21">
    <source>
        <dbReference type="PROSITE" id="PS50027"/>
    </source>
</evidence>
<feature type="region of interest" description="Disordered" evidence="18">
    <location>
        <begin position="651"/>
        <end position="687"/>
    </location>
</feature>
<dbReference type="Gene3D" id="2.10.25.10">
    <property type="entry name" value="Laminin"/>
    <property type="match status" value="4"/>
</dbReference>
<comment type="function">
    <text evidence="1">Receptor that may have an important role in cell/cell signaling during nervous system formation.</text>
</comment>
<evidence type="ECO:0000256" key="3">
    <source>
        <dbReference type="ARBA" id="ARBA00010933"/>
    </source>
</evidence>
<dbReference type="InterPro" id="IPR057244">
    <property type="entry name" value="GAIN_B"/>
</dbReference>
<keyword evidence="9" id="KW-0677">Repeat</keyword>
<name>A0A5A9NRX5_9TELE</name>
<comment type="caution">
    <text evidence="16">Lacks conserved residue(s) required for the propagation of feature annotation.</text>
</comment>
<dbReference type="AlphaFoldDB" id="A0A5A9NRX5"/>
<evidence type="ECO:0000256" key="18">
    <source>
        <dbReference type="SAM" id="MobiDB-lite"/>
    </source>
</evidence>
<dbReference type="SMART" id="SM00180">
    <property type="entry name" value="EGF_Lam"/>
    <property type="match status" value="1"/>
</dbReference>
<dbReference type="PROSITE" id="PS50221">
    <property type="entry name" value="GAIN_B"/>
    <property type="match status" value="1"/>
</dbReference>
<evidence type="ECO:0000256" key="6">
    <source>
        <dbReference type="ARBA" id="ARBA00022536"/>
    </source>
</evidence>
<keyword evidence="24" id="KW-0675">Receptor</keyword>
<feature type="domain" description="EGF-like" evidence="20">
    <location>
        <begin position="29"/>
        <end position="65"/>
    </location>
</feature>
<keyword evidence="25" id="KW-1185">Reference proteome</keyword>
<evidence type="ECO:0000256" key="4">
    <source>
        <dbReference type="ARBA" id="ARBA00022473"/>
    </source>
</evidence>
<dbReference type="InterPro" id="IPR001881">
    <property type="entry name" value="EGF-like_Ca-bd_dom"/>
</dbReference>
<dbReference type="FunFam" id="2.60.220.50:FF:000005">
    <property type="entry name" value="Cadherin EGF LAG seven-pass G-type receptor 2"/>
    <property type="match status" value="1"/>
</dbReference>
<gene>
    <name evidence="24" type="ORF">E1301_Tti022611</name>
</gene>
<dbReference type="SMART" id="SM00008">
    <property type="entry name" value="HormR"/>
    <property type="match status" value="1"/>
</dbReference>
<feature type="disulfide bond" evidence="17">
    <location>
        <begin position="367"/>
        <end position="379"/>
    </location>
</feature>
<evidence type="ECO:0000313" key="25">
    <source>
        <dbReference type="Proteomes" id="UP000324632"/>
    </source>
</evidence>
<dbReference type="FunFam" id="2.10.25.10:FF:000011">
    <property type="entry name" value="Cadherin EGF LAG seven-pass G-type receptor"/>
    <property type="match status" value="1"/>
</dbReference>
<evidence type="ECO:0000256" key="11">
    <source>
        <dbReference type="ARBA" id="ARBA00023136"/>
    </source>
</evidence>
<evidence type="ECO:0000256" key="14">
    <source>
        <dbReference type="ARBA" id="ARBA00023278"/>
    </source>
</evidence>
<evidence type="ECO:0000256" key="17">
    <source>
        <dbReference type="PROSITE-ProRule" id="PRU00460"/>
    </source>
</evidence>
<dbReference type="GO" id="GO:0098609">
    <property type="term" value="P:cell-cell adhesion"/>
    <property type="evidence" value="ECO:0007669"/>
    <property type="project" value="TreeGrafter"/>
</dbReference>
<dbReference type="EMBL" id="SOYY01000014">
    <property type="protein sequence ID" value="KAA0711721.1"/>
    <property type="molecule type" value="Genomic_DNA"/>
</dbReference>
<comment type="subcellular location">
    <subcellularLocation>
        <location evidence="2">Cell membrane</location>
    </subcellularLocation>
</comment>
<evidence type="ECO:0000259" key="23">
    <source>
        <dbReference type="PROSITE" id="PS50227"/>
    </source>
</evidence>
<dbReference type="InterPro" id="IPR032471">
    <property type="entry name" value="AGRL2-4_GAIN_subdom_A"/>
</dbReference>
<dbReference type="CDD" id="cd00055">
    <property type="entry name" value="EGF_Lam"/>
    <property type="match status" value="1"/>
</dbReference>
<dbReference type="PANTHER" id="PTHR24026:SF32">
    <property type="entry name" value="CADHERIN EGF LAG SEVEN-PASS G-TYPE RECEPTOR 2"/>
    <property type="match status" value="1"/>
</dbReference>
<dbReference type="FunFam" id="2.10.25.10:FF:000113">
    <property type="entry name" value="Cadherin, EGF LAG seven-pass G-type receptor 3"/>
    <property type="match status" value="1"/>
</dbReference>